<dbReference type="EMBL" id="MU005569">
    <property type="protein sequence ID" value="KAF2692160.1"/>
    <property type="molecule type" value="Genomic_DNA"/>
</dbReference>
<reference evidence="3" key="1">
    <citation type="journal article" date="2020" name="Stud. Mycol.">
        <title>101 Dothideomycetes genomes: a test case for predicting lifestyles and emergence of pathogens.</title>
        <authorList>
            <person name="Haridas S."/>
            <person name="Albert R."/>
            <person name="Binder M."/>
            <person name="Bloem J."/>
            <person name="Labutti K."/>
            <person name="Salamov A."/>
            <person name="Andreopoulos B."/>
            <person name="Baker S."/>
            <person name="Barry K."/>
            <person name="Bills G."/>
            <person name="Bluhm B."/>
            <person name="Cannon C."/>
            <person name="Castanera R."/>
            <person name="Culley D."/>
            <person name="Daum C."/>
            <person name="Ezra D."/>
            <person name="Gonzalez J."/>
            <person name="Henrissat B."/>
            <person name="Kuo A."/>
            <person name="Liang C."/>
            <person name="Lipzen A."/>
            <person name="Lutzoni F."/>
            <person name="Magnuson J."/>
            <person name="Mondo S."/>
            <person name="Nolan M."/>
            <person name="Ohm R."/>
            <person name="Pangilinan J."/>
            <person name="Park H.-J."/>
            <person name="Ramirez L."/>
            <person name="Alfaro M."/>
            <person name="Sun H."/>
            <person name="Tritt A."/>
            <person name="Yoshinaga Y."/>
            <person name="Zwiers L.-H."/>
            <person name="Turgeon B."/>
            <person name="Goodwin S."/>
            <person name="Spatafora J."/>
            <person name="Crous P."/>
            <person name="Grigoriev I."/>
        </authorList>
    </citation>
    <scope>NUCLEOTIDE SEQUENCE</scope>
    <source>
        <strain evidence="3">CBS 122367</strain>
    </source>
</reference>
<dbReference type="GO" id="GO:0010737">
    <property type="term" value="P:protein kinase A signaling"/>
    <property type="evidence" value="ECO:0007669"/>
    <property type="project" value="TreeGrafter"/>
</dbReference>
<name>A0A6G1JPK8_9PLEO</name>
<dbReference type="OrthoDB" id="276323at2759"/>
<evidence type="ECO:0000256" key="1">
    <source>
        <dbReference type="ARBA" id="ARBA00010954"/>
    </source>
</evidence>
<sequence length="622" mass="70364">MDVDAPVCVDAPGSGCYRDILSTEGASHQGSHGRLSRRCLGHKDSRPSSASSTCSKERDIPETLANLLMDMLPEEGPELGDAFLCAADLPPVTKQSLGELDIQSIINNIKLRHDVNFDANLSFRPNMDGPKGQQKQRQSQQYWRALVAELELYVRLFRGTPSLWDSGRVDRSVIVQHAERRLPKLFETIHEVLKSLVPDRDHARVDEHLDVPMLMQEIERGVCDMVKLAEWVACLLKEHCAPMRDVLVNKMVDRVREGVAKNTSGLIVNGLAELFGILEAMKLDVANHQIRNLKTLLIEDTVNFENFYHLDRLVSGRARVDRNAAQKWWTCAVTEFQHHCTSPPHRFKLEIFIRAVVASLFTRSARRELPDTFYLDKDRLRTLKSEIDDLIHFEICFDLFAQLLQEFEYNGPVSQATRHQLQSALSAIVGEGVPYLNPSWFHHSGPLSLEIYRQASVLAGRSPFHNLDYLQKARYYLRNLFETTFATHASALEATILPQILACATKHFYSSPSELFNSLVLPTPTPPPPPHSFVPIRIASPDTLSPSHADKLNDLTNRITHIVLLHWRIWDPIAYVKDDETPTNSPPVPQHGQNTPVQHQTRALGFPKQAHRPIPIHTSKSS</sequence>
<comment type="similarity">
    <text evidence="1">Belongs to the TCP11 family.</text>
</comment>
<gene>
    <name evidence="3" type="ORF">K458DRAFT_285704</name>
</gene>
<dbReference type="Proteomes" id="UP000799291">
    <property type="component" value="Unassembled WGS sequence"/>
</dbReference>
<dbReference type="Pfam" id="PF05794">
    <property type="entry name" value="Tcp11"/>
    <property type="match status" value="1"/>
</dbReference>
<proteinExistence type="inferred from homology"/>
<dbReference type="InterPro" id="IPR008862">
    <property type="entry name" value="Tcp11"/>
</dbReference>
<dbReference type="PANTHER" id="PTHR12832">
    <property type="entry name" value="TESTIS-SPECIFIC PROTEIN PBS13 T-COMPLEX 11"/>
    <property type="match status" value="1"/>
</dbReference>
<dbReference type="PANTHER" id="PTHR12832:SF11">
    <property type="entry name" value="LD23868P"/>
    <property type="match status" value="1"/>
</dbReference>
<dbReference type="AlphaFoldDB" id="A0A6G1JPK8"/>
<organism evidence="3 4">
    <name type="scientific">Lentithecium fluviatile CBS 122367</name>
    <dbReference type="NCBI Taxonomy" id="1168545"/>
    <lineage>
        <taxon>Eukaryota</taxon>
        <taxon>Fungi</taxon>
        <taxon>Dikarya</taxon>
        <taxon>Ascomycota</taxon>
        <taxon>Pezizomycotina</taxon>
        <taxon>Dothideomycetes</taxon>
        <taxon>Pleosporomycetidae</taxon>
        <taxon>Pleosporales</taxon>
        <taxon>Massarineae</taxon>
        <taxon>Lentitheciaceae</taxon>
        <taxon>Lentithecium</taxon>
    </lineage>
</organism>
<keyword evidence="4" id="KW-1185">Reference proteome</keyword>
<evidence type="ECO:0000256" key="2">
    <source>
        <dbReference type="SAM" id="MobiDB-lite"/>
    </source>
</evidence>
<feature type="compositionally biased region" description="Polar residues" evidence="2">
    <location>
        <begin position="591"/>
        <end position="601"/>
    </location>
</feature>
<evidence type="ECO:0000313" key="4">
    <source>
        <dbReference type="Proteomes" id="UP000799291"/>
    </source>
</evidence>
<evidence type="ECO:0000313" key="3">
    <source>
        <dbReference type="EMBL" id="KAF2692160.1"/>
    </source>
</evidence>
<protein>
    <recommendedName>
        <fullName evidence="5">Tcp11-domain-containing protein</fullName>
    </recommendedName>
</protein>
<evidence type="ECO:0008006" key="5">
    <source>
        <dbReference type="Google" id="ProtNLM"/>
    </source>
</evidence>
<accession>A0A6G1JPK8</accession>
<feature type="region of interest" description="Disordered" evidence="2">
    <location>
        <begin position="25"/>
        <end position="57"/>
    </location>
</feature>
<feature type="region of interest" description="Disordered" evidence="2">
    <location>
        <begin position="580"/>
        <end position="622"/>
    </location>
</feature>